<dbReference type="GO" id="GO:0016787">
    <property type="term" value="F:hydrolase activity"/>
    <property type="evidence" value="ECO:0007669"/>
    <property type="project" value="UniProtKB-KW"/>
</dbReference>
<accession>A0A840AZV2</accession>
<dbReference type="SFLD" id="SFLDS00003">
    <property type="entry name" value="Haloacid_Dehalogenase"/>
    <property type="match status" value="1"/>
</dbReference>
<sequence>MTLQTLYPGAPFYTQIAFVSLNMLIEIFPTGCYAQAMQSYFTDIDTWIFDLDLTLYGPEANIMAQIRDRIALYVENHFQIGSVEAHEIRHRYWKKYGTTLGGLMAEHAVDPYGYLDFVHEVDLSLLQPAPDLRGHINALPGRKIIFTNADAPYAQRVLTARGLDNVFEDIFDIHRMQHMPKPFAGSYDALCSELRIDATRALFVEDSAHNLVPAKALGMRTIWVKHEDEADSAAHQDHIDHEISDVTHWLSEIHSFERAA</sequence>
<keyword evidence="1" id="KW-0378">Hydrolase</keyword>
<dbReference type="SFLD" id="SFLDG01129">
    <property type="entry name" value="C1.5:_HAD__Beta-PGM__Phosphata"/>
    <property type="match status" value="1"/>
</dbReference>
<dbReference type="PANTHER" id="PTHR12725">
    <property type="entry name" value="HALOACID DEHALOGENASE-LIKE HYDROLASE"/>
    <property type="match status" value="1"/>
</dbReference>
<dbReference type="Proteomes" id="UP000581447">
    <property type="component" value="Unassembled WGS sequence"/>
</dbReference>
<dbReference type="InterPro" id="IPR023214">
    <property type="entry name" value="HAD_sf"/>
</dbReference>
<dbReference type="NCBIfam" id="TIGR01509">
    <property type="entry name" value="HAD-SF-IA-v3"/>
    <property type="match status" value="1"/>
</dbReference>
<dbReference type="SUPFAM" id="SSF56784">
    <property type="entry name" value="HAD-like"/>
    <property type="match status" value="1"/>
</dbReference>
<dbReference type="InterPro" id="IPR036412">
    <property type="entry name" value="HAD-like_sf"/>
</dbReference>
<dbReference type="SFLD" id="SFLDG01132">
    <property type="entry name" value="C1.5.3:_5'-Nucleotidase_Like"/>
    <property type="match status" value="1"/>
</dbReference>
<name>A0A840AZV2_9SPHN</name>
<organism evidence="1 2">
    <name type="scientific">Sphingorhabdus rigui</name>
    <dbReference type="NCBI Taxonomy" id="1282858"/>
    <lineage>
        <taxon>Bacteria</taxon>
        <taxon>Pseudomonadati</taxon>
        <taxon>Pseudomonadota</taxon>
        <taxon>Alphaproteobacteria</taxon>
        <taxon>Sphingomonadales</taxon>
        <taxon>Sphingomonadaceae</taxon>
        <taxon>Sphingorhabdus</taxon>
    </lineage>
</organism>
<dbReference type="NCBIfam" id="TIGR01993">
    <property type="entry name" value="Pyr-5-nucltdase"/>
    <property type="match status" value="1"/>
</dbReference>
<comment type="caution">
    <text evidence="1">The sequence shown here is derived from an EMBL/GenBank/DDBJ whole genome shotgun (WGS) entry which is preliminary data.</text>
</comment>
<dbReference type="AlphaFoldDB" id="A0A840AZV2"/>
<dbReference type="Gene3D" id="1.10.150.450">
    <property type="match status" value="1"/>
</dbReference>
<dbReference type="RefSeq" id="WP_183939048.1">
    <property type="nucleotide sequence ID" value="NZ_BAABBG010000001.1"/>
</dbReference>
<dbReference type="PANTHER" id="PTHR12725:SF117">
    <property type="entry name" value="HALOACID DEHALOGENASE-LIKE HYDROLASE"/>
    <property type="match status" value="1"/>
</dbReference>
<evidence type="ECO:0000313" key="1">
    <source>
        <dbReference type="EMBL" id="MBB3941884.1"/>
    </source>
</evidence>
<reference evidence="1 2" key="1">
    <citation type="submission" date="2020-08" db="EMBL/GenBank/DDBJ databases">
        <title>Genomic Encyclopedia of Type Strains, Phase IV (KMG-IV): sequencing the most valuable type-strain genomes for metagenomic binning, comparative biology and taxonomic classification.</title>
        <authorList>
            <person name="Goeker M."/>
        </authorList>
    </citation>
    <scope>NUCLEOTIDE SEQUENCE [LARGE SCALE GENOMIC DNA]</scope>
    <source>
        <strain evidence="1 2">DSM 29050</strain>
    </source>
</reference>
<dbReference type="InterPro" id="IPR041492">
    <property type="entry name" value="HAD_2"/>
</dbReference>
<dbReference type="Gene3D" id="3.40.50.1000">
    <property type="entry name" value="HAD superfamily/HAD-like"/>
    <property type="match status" value="1"/>
</dbReference>
<dbReference type="EMBL" id="JACIEA010000001">
    <property type="protein sequence ID" value="MBB3941884.1"/>
    <property type="molecule type" value="Genomic_DNA"/>
</dbReference>
<dbReference type="Pfam" id="PF13419">
    <property type="entry name" value="HAD_2"/>
    <property type="match status" value="1"/>
</dbReference>
<proteinExistence type="predicted"/>
<dbReference type="InterPro" id="IPR010237">
    <property type="entry name" value="Pyr-5-nucltdase"/>
</dbReference>
<keyword evidence="2" id="KW-1185">Reference proteome</keyword>
<evidence type="ECO:0000313" key="2">
    <source>
        <dbReference type="Proteomes" id="UP000581447"/>
    </source>
</evidence>
<protein>
    <submittedName>
        <fullName evidence="1">Putative hydrolase of the HAD superfamily</fullName>
    </submittedName>
</protein>
<gene>
    <name evidence="1" type="ORF">GGR91_000106</name>
</gene>
<dbReference type="InterPro" id="IPR006439">
    <property type="entry name" value="HAD-SF_hydro_IA"/>
</dbReference>